<feature type="transmembrane region" description="Helical" evidence="1">
    <location>
        <begin position="588"/>
        <end position="608"/>
    </location>
</feature>
<gene>
    <name evidence="2" type="ORF">QBC37DRAFT_329377</name>
</gene>
<reference evidence="2" key="2">
    <citation type="submission" date="2023-05" db="EMBL/GenBank/DDBJ databases">
        <authorList>
            <consortium name="Lawrence Berkeley National Laboratory"/>
            <person name="Steindorff A."/>
            <person name="Hensen N."/>
            <person name="Bonometti L."/>
            <person name="Westerberg I."/>
            <person name="Brannstrom I.O."/>
            <person name="Guillou S."/>
            <person name="Cros-Aarteil S."/>
            <person name="Calhoun S."/>
            <person name="Haridas S."/>
            <person name="Kuo A."/>
            <person name="Mondo S."/>
            <person name="Pangilinan J."/>
            <person name="Riley R."/>
            <person name="Labutti K."/>
            <person name="Andreopoulos B."/>
            <person name="Lipzen A."/>
            <person name="Chen C."/>
            <person name="Yanf M."/>
            <person name="Daum C."/>
            <person name="Ng V."/>
            <person name="Clum A."/>
            <person name="Ohm R."/>
            <person name="Martin F."/>
            <person name="Silar P."/>
            <person name="Natvig D."/>
            <person name="Lalanne C."/>
            <person name="Gautier V."/>
            <person name="Ament-Velasquez S.L."/>
            <person name="Kruys A."/>
            <person name="Hutchinson M.I."/>
            <person name="Powell A.J."/>
            <person name="Barry K."/>
            <person name="Miller A.N."/>
            <person name="Grigoriev I.V."/>
            <person name="Debuchy R."/>
            <person name="Gladieux P."/>
            <person name="Thoren M.H."/>
            <person name="Johannesson H."/>
        </authorList>
    </citation>
    <scope>NUCLEOTIDE SEQUENCE</scope>
    <source>
        <strain evidence="2">PSN293</strain>
    </source>
</reference>
<dbReference type="EMBL" id="MU858515">
    <property type="protein sequence ID" value="KAK4206087.1"/>
    <property type="molecule type" value="Genomic_DNA"/>
</dbReference>
<name>A0AAN6XX04_9PEZI</name>
<keyword evidence="1" id="KW-1133">Transmembrane helix</keyword>
<feature type="transmembrane region" description="Helical" evidence="1">
    <location>
        <begin position="148"/>
        <end position="171"/>
    </location>
</feature>
<reference evidence="2" key="1">
    <citation type="journal article" date="2023" name="Mol. Phylogenet. Evol.">
        <title>Genome-scale phylogeny and comparative genomics of the fungal order Sordariales.</title>
        <authorList>
            <person name="Hensen N."/>
            <person name="Bonometti L."/>
            <person name="Westerberg I."/>
            <person name="Brannstrom I.O."/>
            <person name="Guillou S."/>
            <person name="Cros-Aarteil S."/>
            <person name="Calhoun S."/>
            <person name="Haridas S."/>
            <person name="Kuo A."/>
            <person name="Mondo S."/>
            <person name="Pangilinan J."/>
            <person name="Riley R."/>
            <person name="LaButti K."/>
            <person name="Andreopoulos B."/>
            <person name="Lipzen A."/>
            <person name="Chen C."/>
            <person name="Yan M."/>
            <person name="Daum C."/>
            <person name="Ng V."/>
            <person name="Clum A."/>
            <person name="Steindorff A."/>
            <person name="Ohm R.A."/>
            <person name="Martin F."/>
            <person name="Silar P."/>
            <person name="Natvig D.O."/>
            <person name="Lalanne C."/>
            <person name="Gautier V."/>
            <person name="Ament-Velasquez S.L."/>
            <person name="Kruys A."/>
            <person name="Hutchinson M.I."/>
            <person name="Powell A.J."/>
            <person name="Barry K."/>
            <person name="Miller A.N."/>
            <person name="Grigoriev I.V."/>
            <person name="Debuchy R."/>
            <person name="Gladieux P."/>
            <person name="Hiltunen Thoren M."/>
            <person name="Johannesson H."/>
        </authorList>
    </citation>
    <scope>NUCLEOTIDE SEQUENCE</scope>
    <source>
        <strain evidence="2">PSN293</strain>
    </source>
</reference>
<evidence type="ECO:0000313" key="3">
    <source>
        <dbReference type="Proteomes" id="UP001301769"/>
    </source>
</evidence>
<feature type="transmembrane region" description="Helical" evidence="1">
    <location>
        <begin position="22"/>
        <end position="45"/>
    </location>
</feature>
<feature type="transmembrane region" description="Helical" evidence="1">
    <location>
        <begin position="658"/>
        <end position="678"/>
    </location>
</feature>
<dbReference type="Proteomes" id="UP001301769">
    <property type="component" value="Unassembled WGS sequence"/>
</dbReference>
<sequence>MTSYYVYNYPWKNNYESWWNQYILTVTDTSALIITAVFGLFVSFVGSQGWIIIRHSVLSLIDVWNRSHRNANPAAFELGPVPTANTQLEPDDTLPIAAEYPVGRPEDEDPQDFSQKDAILLCFGSRRKLQRHRHLTERYSISPEKRCLLGFIACLWIFCWLIIGPWLVYLLTNYGEETSLVLSGWTPCCGHLGLLSTIDHTVEPKRAERYFQNCLSIWAQDKTECGALWAGNATPETSVYNTSCPFEQGTCLDKVSAVALEHNITPESLGYNSPHKTFLRHRLACAPLNLSTFTIVPSKDGPRIKTLAAFFNPELADQDEWIPSPFFPGYSLYLDTENGPNALSPEYSGWDGHLSQSRLPTNMHLALIPDTVPASHTYAQTMLNPKLRQANATTFIIVFFAGESGLVGPGPILDPVFQASREFEPGTWLPDHEASGIACAEQFQLCAQDNDCSPWRSESEEEFYTTDGQLLRHVYPDRLSDDQVLLFYNAFTSGSTYHYLRKTRRFVLASGQKNNNRIRFMHPQEQWIRELRALFESSFLTARFTITGSTLKIYDKRHCAHNPNLYNQDPVFCRSILFPAANYTNINIQLLATVVVCAFAILIASFFIELRRRPNHTSGHVTRIAEVFCKRYKWLEKRAVRVARAVISKLKKLQTRGIVVLLIASYVKLGDLFALIFSRATTEVVTAR</sequence>
<keyword evidence="3" id="KW-1185">Reference proteome</keyword>
<keyword evidence="1" id="KW-0472">Membrane</keyword>
<evidence type="ECO:0000256" key="1">
    <source>
        <dbReference type="SAM" id="Phobius"/>
    </source>
</evidence>
<organism evidence="2 3">
    <name type="scientific">Rhypophila decipiens</name>
    <dbReference type="NCBI Taxonomy" id="261697"/>
    <lineage>
        <taxon>Eukaryota</taxon>
        <taxon>Fungi</taxon>
        <taxon>Dikarya</taxon>
        <taxon>Ascomycota</taxon>
        <taxon>Pezizomycotina</taxon>
        <taxon>Sordariomycetes</taxon>
        <taxon>Sordariomycetidae</taxon>
        <taxon>Sordariales</taxon>
        <taxon>Naviculisporaceae</taxon>
        <taxon>Rhypophila</taxon>
    </lineage>
</organism>
<proteinExistence type="predicted"/>
<evidence type="ECO:0000313" key="2">
    <source>
        <dbReference type="EMBL" id="KAK4206087.1"/>
    </source>
</evidence>
<comment type="caution">
    <text evidence="2">The sequence shown here is derived from an EMBL/GenBank/DDBJ whole genome shotgun (WGS) entry which is preliminary data.</text>
</comment>
<dbReference type="AlphaFoldDB" id="A0AAN6XX04"/>
<protein>
    <submittedName>
        <fullName evidence="2">Uncharacterized protein</fullName>
    </submittedName>
</protein>
<keyword evidence="1" id="KW-0812">Transmembrane</keyword>
<accession>A0AAN6XX04</accession>